<dbReference type="GO" id="GO:0005634">
    <property type="term" value="C:nucleus"/>
    <property type="evidence" value="ECO:0000318"/>
    <property type="project" value="GO_Central"/>
</dbReference>
<dbReference type="SUPFAM" id="SSF46689">
    <property type="entry name" value="Homeodomain-like"/>
    <property type="match status" value="1"/>
</dbReference>
<dbReference type="SMR" id="A2EVT1"/>
<dbReference type="KEGG" id="tva:4761058"/>
<dbReference type="InterPro" id="IPR009057">
    <property type="entry name" value="Homeodomain-like_sf"/>
</dbReference>
<evidence type="ECO:0000259" key="1">
    <source>
        <dbReference type="PROSITE" id="PS50090"/>
    </source>
</evidence>
<dbReference type="GO" id="GO:0000978">
    <property type="term" value="F:RNA polymerase II cis-regulatory region sequence-specific DNA binding"/>
    <property type="evidence" value="ECO:0000318"/>
    <property type="project" value="GO_Central"/>
</dbReference>
<reference evidence="3" key="2">
    <citation type="journal article" date="2007" name="Science">
        <title>Draft genome sequence of the sexually transmitted pathogen Trichomonas vaginalis.</title>
        <authorList>
            <person name="Carlton J.M."/>
            <person name="Hirt R.P."/>
            <person name="Silva J.C."/>
            <person name="Delcher A.L."/>
            <person name="Schatz M."/>
            <person name="Zhao Q."/>
            <person name="Wortman J.R."/>
            <person name="Bidwell S.L."/>
            <person name="Alsmark U.C.M."/>
            <person name="Besteiro S."/>
            <person name="Sicheritz-Ponten T."/>
            <person name="Noel C.J."/>
            <person name="Dacks J.B."/>
            <person name="Foster P.G."/>
            <person name="Simillion C."/>
            <person name="Van de Peer Y."/>
            <person name="Miranda-Saavedra D."/>
            <person name="Barton G.J."/>
            <person name="Westrop G.D."/>
            <person name="Mueller S."/>
            <person name="Dessi D."/>
            <person name="Fiori P.L."/>
            <person name="Ren Q."/>
            <person name="Paulsen I."/>
            <person name="Zhang H."/>
            <person name="Bastida-Corcuera F.D."/>
            <person name="Simoes-Barbosa A."/>
            <person name="Brown M.T."/>
            <person name="Hayes R.D."/>
            <person name="Mukherjee M."/>
            <person name="Okumura C.Y."/>
            <person name="Schneider R."/>
            <person name="Smith A.J."/>
            <person name="Vanacova S."/>
            <person name="Villalvazo M."/>
            <person name="Haas B.J."/>
            <person name="Pertea M."/>
            <person name="Feldblyum T.V."/>
            <person name="Utterback T.R."/>
            <person name="Shu C.L."/>
            <person name="Osoegawa K."/>
            <person name="de Jong P.J."/>
            <person name="Hrdy I."/>
            <person name="Horvathova L."/>
            <person name="Zubacova Z."/>
            <person name="Dolezal P."/>
            <person name="Malik S.B."/>
            <person name="Logsdon J.M. Jr."/>
            <person name="Henze K."/>
            <person name="Gupta A."/>
            <person name="Wang C.C."/>
            <person name="Dunne R.L."/>
            <person name="Upcroft J.A."/>
            <person name="Upcroft P."/>
            <person name="White O."/>
            <person name="Salzberg S.L."/>
            <person name="Tang P."/>
            <person name="Chiu C.-H."/>
            <person name="Lee Y.-S."/>
            <person name="Embley T.M."/>
            <person name="Coombs G.H."/>
            <person name="Mottram J.C."/>
            <person name="Tachezy J."/>
            <person name="Fraser-Liggett C.M."/>
            <person name="Johnson P.J."/>
        </authorList>
    </citation>
    <scope>NUCLEOTIDE SEQUENCE [LARGE SCALE GENOMIC DNA]</scope>
    <source>
        <strain evidence="3">G3</strain>
    </source>
</reference>
<dbReference type="InParanoid" id="A2EVT1"/>
<dbReference type="GO" id="GO:0006355">
    <property type="term" value="P:regulation of DNA-templated transcription"/>
    <property type="evidence" value="ECO:0000318"/>
    <property type="project" value="GO_Central"/>
</dbReference>
<evidence type="ECO:0000313" key="4">
    <source>
        <dbReference type="Proteomes" id="UP000001542"/>
    </source>
</evidence>
<dbReference type="OrthoDB" id="2143914at2759"/>
<dbReference type="PANTHER" id="PTHR45614:SF69">
    <property type="entry name" value="CHROMOSOME UNDETERMINED SCAFFOLD_38, WHOLE GENOME SHOTGUN SEQUENCE"/>
    <property type="match status" value="1"/>
</dbReference>
<feature type="domain" description="Myb-like" evidence="1">
    <location>
        <begin position="9"/>
        <end position="60"/>
    </location>
</feature>
<feature type="domain" description="HTH myb-type" evidence="2">
    <location>
        <begin position="9"/>
        <end position="64"/>
    </location>
</feature>
<protein>
    <submittedName>
        <fullName evidence="3">Myb-like DNA-binding domain containing protein</fullName>
    </submittedName>
</protein>
<reference evidence="3" key="1">
    <citation type="submission" date="2006-10" db="EMBL/GenBank/DDBJ databases">
        <authorList>
            <person name="Amadeo P."/>
            <person name="Zhao Q."/>
            <person name="Wortman J."/>
            <person name="Fraser-Liggett C."/>
            <person name="Carlton J."/>
        </authorList>
    </citation>
    <scope>NUCLEOTIDE SEQUENCE</scope>
    <source>
        <strain evidence="3">G3</strain>
    </source>
</reference>
<organism evidence="3 4">
    <name type="scientific">Trichomonas vaginalis (strain ATCC PRA-98 / G3)</name>
    <dbReference type="NCBI Taxonomy" id="412133"/>
    <lineage>
        <taxon>Eukaryota</taxon>
        <taxon>Metamonada</taxon>
        <taxon>Parabasalia</taxon>
        <taxon>Trichomonadida</taxon>
        <taxon>Trichomonadidae</taxon>
        <taxon>Trichomonas</taxon>
    </lineage>
</organism>
<dbReference type="EMBL" id="DS113511">
    <property type="protein sequence ID" value="EAY03218.1"/>
    <property type="molecule type" value="Genomic_DNA"/>
</dbReference>
<keyword evidence="4" id="KW-1185">Reference proteome</keyword>
<accession>A2EVT1</accession>
<dbReference type="eggNOG" id="KOG0048">
    <property type="taxonomic scope" value="Eukaryota"/>
</dbReference>
<evidence type="ECO:0000313" key="3">
    <source>
        <dbReference type="EMBL" id="EAY03218.1"/>
    </source>
</evidence>
<dbReference type="CDD" id="cd00167">
    <property type="entry name" value="SANT"/>
    <property type="match status" value="2"/>
</dbReference>
<evidence type="ECO:0000259" key="2">
    <source>
        <dbReference type="PROSITE" id="PS51294"/>
    </source>
</evidence>
<dbReference type="PROSITE" id="PS51294">
    <property type="entry name" value="HTH_MYB"/>
    <property type="match status" value="2"/>
</dbReference>
<proteinExistence type="predicted"/>
<dbReference type="RefSeq" id="XP_001315441.1">
    <property type="nucleotide sequence ID" value="XM_001315406.1"/>
</dbReference>
<feature type="domain" description="HTH myb-type" evidence="2">
    <location>
        <begin position="66"/>
        <end position="115"/>
    </location>
</feature>
<dbReference type="SMART" id="SM00717">
    <property type="entry name" value="SANT"/>
    <property type="match status" value="2"/>
</dbReference>
<name>A2EVT1_TRIV3</name>
<dbReference type="InterPro" id="IPR017930">
    <property type="entry name" value="Myb_dom"/>
</dbReference>
<dbReference type="InterPro" id="IPR001005">
    <property type="entry name" value="SANT/Myb"/>
</dbReference>
<dbReference type="GO" id="GO:0000981">
    <property type="term" value="F:DNA-binding transcription factor activity, RNA polymerase II-specific"/>
    <property type="evidence" value="ECO:0000318"/>
    <property type="project" value="GO_Central"/>
</dbReference>
<dbReference type="VEuPathDB" id="TrichDB:TVAG_421060"/>
<dbReference type="Gene3D" id="1.10.10.60">
    <property type="entry name" value="Homeodomain-like"/>
    <property type="match status" value="2"/>
</dbReference>
<keyword evidence="3" id="KW-0238">DNA-binding</keyword>
<dbReference type="InterPro" id="IPR050560">
    <property type="entry name" value="MYB_TF"/>
</dbReference>
<sequence>MLSISSRSGSKIVKSKFTPEEDQKLFSLVNGLQEIDWNAIAKQFTHRNSRQCRERWQNYLNPNLTKDNWTEEDDRLLLERYKEMGPHLNAIGRTLGNRSGNSVRNRYLVLMRFQQKHPESSLFKSPSSPVEMPTIEPEEVQMNLSEPAPKKDAEVSLIDKIFNQNVIEGLFSTDEFDFLESMFM</sequence>
<dbReference type="VEuPathDB" id="TrichDB:TVAGG3_0204180"/>
<dbReference type="STRING" id="5722.A2EVT1"/>
<dbReference type="AlphaFoldDB" id="A2EVT1"/>
<dbReference type="Pfam" id="PF13921">
    <property type="entry name" value="Myb_DNA-bind_6"/>
    <property type="match status" value="1"/>
</dbReference>
<dbReference type="PROSITE" id="PS50090">
    <property type="entry name" value="MYB_LIKE"/>
    <property type="match status" value="2"/>
</dbReference>
<dbReference type="Proteomes" id="UP000001542">
    <property type="component" value="Unassembled WGS sequence"/>
</dbReference>
<feature type="domain" description="Myb-like" evidence="1">
    <location>
        <begin position="61"/>
        <end position="111"/>
    </location>
</feature>
<gene>
    <name evidence="3" type="ORF">TVAG_421060</name>
</gene>
<dbReference type="PANTHER" id="PTHR45614">
    <property type="entry name" value="MYB PROTEIN-RELATED"/>
    <property type="match status" value="1"/>
</dbReference>